<protein>
    <submittedName>
        <fullName evidence="1">Uncharacterized protein</fullName>
    </submittedName>
</protein>
<gene>
    <name evidence="1" type="ORF">O0V09_03970</name>
</gene>
<dbReference type="AlphaFoldDB" id="A0A9J6RK25"/>
<reference evidence="1 2" key="1">
    <citation type="submission" date="2022-12" db="EMBL/GenBank/DDBJ databases">
        <title>Dasania phycosphaerae sp. nov., isolated from particulate material of the south coast of Korea.</title>
        <authorList>
            <person name="Jiang Y."/>
        </authorList>
    </citation>
    <scope>NUCLEOTIDE SEQUENCE [LARGE SCALE GENOMIC DNA]</scope>
    <source>
        <strain evidence="1 2">GY-19</strain>
    </source>
</reference>
<keyword evidence="2" id="KW-1185">Reference proteome</keyword>
<organism evidence="1 2">
    <name type="scientific">Dasania phycosphaerae</name>
    <dbReference type="NCBI Taxonomy" id="2950436"/>
    <lineage>
        <taxon>Bacteria</taxon>
        <taxon>Pseudomonadati</taxon>
        <taxon>Pseudomonadota</taxon>
        <taxon>Gammaproteobacteria</taxon>
        <taxon>Cellvibrionales</taxon>
        <taxon>Spongiibacteraceae</taxon>
        <taxon>Dasania</taxon>
    </lineage>
</organism>
<proteinExistence type="predicted"/>
<dbReference type="Proteomes" id="UP001069090">
    <property type="component" value="Unassembled WGS sequence"/>
</dbReference>
<comment type="caution">
    <text evidence="1">The sequence shown here is derived from an EMBL/GenBank/DDBJ whole genome shotgun (WGS) entry which is preliminary data.</text>
</comment>
<sequence length="113" mass="12567">MNTLTLDGWCKPQGAPKSMPIGMIHFRISEQDHLKMEQLEDKLQNSSDRDVMLPLDINQLELKTPDDCGPLSDCQARVYISPNSGRGQFHLVGHRASDGSLVYTNAVMVDQLG</sequence>
<dbReference type="RefSeq" id="WP_258330493.1">
    <property type="nucleotide sequence ID" value="NZ_JAPTGG010000002.1"/>
</dbReference>
<name>A0A9J6RK25_9GAMM</name>
<evidence type="ECO:0000313" key="2">
    <source>
        <dbReference type="Proteomes" id="UP001069090"/>
    </source>
</evidence>
<accession>A0A9J6RK25</accession>
<dbReference type="EMBL" id="JAPTGG010000002">
    <property type="protein sequence ID" value="MCZ0864341.1"/>
    <property type="molecule type" value="Genomic_DNA"/>
</dbReference>
<evidence type="ECO:0000313" key="1">
    <source>
        <dbReference type="EMBL" id="MCZ0864341.1"/>
    </source>
</evidence>